<dbReference type="SMART" id="SM00075">
    <property type="entry name" value="HYDRO"/>
    <property type="match status" value="1"/>
</dbReference>
<evidence type="ECO:0000313" key="9">
    <source>
        <dbReference type="Proteomes" id="UP001385951"/>
    </source>
</evidence>
<name>A0AAW0GU77_9APHY</name>
<evidence type="ECO:0000256" key="3">
    <source>
        <dbReference type="ARBA" id="ARBA00022512"/>
    </source>
</evidence>
<organism evidence="8 9">
    <name type="scientific">Cerrena zonata</name>
    <dbReference type="NCBI Taxonomy" id="2478898"/>
    <lineage>
        <taxon>Eukaryota</taxon>
        <taxon>Fungi</taxon>
        <taxon>Dikarya</taxon>
        <taxon>Basidiomycota</taxon>
        <taxon>Agaricomycotina</taxon>
        <taxon>Agaricomycetes</taxon>
        <taxon>Polyporales</taxon>
        <taxon>Cerrenaceae</taxon>
        <taxon>Cerrena</taxon>
    </lineage>
</organism>
<dbReference type="GO" id="GO:0005199">
    <property type="term" value="F:structural constituent of cell wall"/>
    <property type="evidence" value="ECO:0007669"/>
    <property type="project" value="InterPro"/>
</dbReference>
<dbReference type="InterPro" id="IPR001338">
    <property type="entry name" value="Class_I_Hydrophobin"/>
</dbReference>
<keyword evidence="6 7" id="KW-1015">Disulfide bond</keyword>
<evidence type="ECO:0000256" key="5">
    <source>
        <dbReference type="ARBA" id="ARBA00022729"/>
    </source>
</evidence>
<dbReference type="EMBL" id="JASBNA010000001">
    <property type="protein sequence ID" value="KAK7696116.1"/>
    <property type="molecule type" value="Genomic_DNA"/>
</dbReference>
<evidence type="ECO:0000256" key="6">
    <source>
        <dbReference type="ARBA" id="ARBA00023157"/>
    </source>
</evidence>
<evidence type="ECO:0000313" key="8">
    <source>
        <dbReference type="EMBL" id="KAK7696116.1"/>
    </source>
</evidence>
<keyword evidence="3 7" id="KW-0134">Cell wall</keyword>
<proteinExistence type="inferred from homology"/>
<dbReference type="Proteomes" id="UP001385951">
    <property type="component" value="Unassembled WGS sequence"/>
</dbReference>
<gene>
    <name evidence="8" type="ORF">QCA50_000759</name>
</gene>
<evidence type="ECO:0000256" key="2">
    <source>
        <dbReference type="ARBA" id="ARBA00010446"/>
    </source>
</evidence>
<comment type="caution">
    <text evidence="8">The sequence shown here is derived from an EMBL/GenBank/DDBJ whole genome shotgun (WGS) entry which is preliminary data.</text>
</comment>
<keyword evidence="9" id="KW-1185">Reference proteome</keyword>
<dbReference type="AlphaFoldDB" id="A0AAW0GU77"/>
<comment type="similarity">
    <text evidence="2 7">Belongs to the fungal hydrophobin family.</text>
</comment>
<accession>A0AAW0GU77</accession>
<sequence>MKRYKRHYSAAFNPSSAFQVVEQISKPKPIKMFSRFAIFTTLALPLFAVATDSQPASSCTTGPLQCCQSTETASSTAGSALLASIGVVVQDVNALLGVTCSPISVIGVGGDSCNANPVCCENNAFGGLVSIGCVPVDLAL</sequence>
<evidence type="ECO:0000256" key="1">
    <source>
        <dbReference type="ARBA" id="ARBA00004191"/>
    </source>
</evidence>
<dbReference type="GO" id="GO:0009277">
    <property type="term" value="C:fungal-type cell wall"/>
    <property type="evidence" value="ECO:0007669"/>
    <property type="project" value="InterPro"/>
</dbReference>
<dbReference type="Pfam" id="PF01185">
    <property type="entry name" value="Hydrophobin"/>
    <property type="match status" value="1"/>
</dbReference>
<dbReference type="CDD" id="cd23507">
    <property type="entry name" value="hydrophobin_I"/>
    <property type="match status" value="1"/>
</dbReference>
<dbReference type="InterPro" id="IPR019778">
    <property type="entry name" value="Class_I_Hydrophobin_CS"/>
</dbReference>
<evidence type="ECO:0000256" key="4">
    <source>
        <dbReference type="ARBA" id="ARBA00022525"/>
    </source>
</evidence>
<comment type="subcellular location">
    <subcellularLocation>
        <location evidence="1 7">Secreted</location>
        <location evidence="1 7">Cell wall</location>
    </subcellularLocation>
</comment>
<keyword evidence="5 7" id="KW-0732">Signal</keyword>
<keyword evidence="4 7" id="KW-0964">Secreted</keyword>
<protein>
    <recommendedName>
        <fullName evidence="7">Hydrophobin</fullName>
    </recommendedName>
</protein>
<reference evidence="8 9" key="1">
    <citation type="submission" date="2022-09" db="EMBL/GenBank/DDBJ databases">
        <authorList>
            <person name="Palmer J.M."/>
        </authorList>
    </citation>
    <scope>NUCLEOTIDE SEQUENCE [LARGE SCALE GENOMIC DNA]</scope>
    <source>
        <strain evidence="8 9">DSM 7382</strain>
    </source>
</reference>
<dbReference type="PROSITE" id="PS00956">
    <property type="entry name" value="HYDROPHOBIN"/>
    <property type="match status" value="1"/>
</dbReference>
<evidence type="ECO:0000256" key="7">
    <source>
        <dbReference type="RuleBase" id="RU365009"/>
    </source>
</evidence>